<reference evidence="2" key="1">
    <citation type="submission" date="2016-10" db="EMBL/GenBank/DDBJ databases">
        <authorList>
            <person name="Varghese N."/>
            <person name="Submissions S."/>
        </authorList>
    </citation>
    <scope>NUCLEOTIDE SEQUENCE [LARGE SCALE GENOMIC DNA]</scope>
    <source>
        <strain evidence="2">DSM 20632</strain>
    </source>
</reference>
<organism evidence="1 2">
    <name type="scientific">Corynebacterium mycetoides</name>
    <dbReference type="NCBI Taxonomy" id="38302"/>
    <lineage>
        <taxon>Bacteria</taxon>
        <taxon>Bacillati</taxon>
        <taxon>Actinomycetota</taxon>
        <taxon>Actinomycetes</taxon>
        <taxon>Mycobacteriales</taxon>
        <taxon>Corynebacteriaceae</taxon>
        <taxon>Corynebacterium</taxon>
    </lineage>
</organism>
<dbReference type="InterPro" id="IPR022292">
    <property type="entry name" value="CHP03843"/>
</dbReference>
<dbReference type="EMBL" id="LT629700">
    <property type="protein sequence ID" value="SDL63275.1"/>
    <property type="molecule type" value="Genomic_DNA"/>
</dbReference>
<proteinExistence type="predicted"/>
<dbReference type="AlphaFoldDB" id="A0A1G9LP32"/>
<sequence length="244" mass="27677">MTANELLELLQHGEVGFVGQLAESSNLTVVVDLTLARDDGREDYCWGIFKPEAGERYLHDFPAGLWRRERAAYLLSAWLGWDIVPPTVVREVGPLGVGSLQYYVDNDGSHYFPLFETRPDLHPQLLRMAVFDLLVNNTDRKSGHVLLARSQNENRVDHVWGIDQGLCFHHDPKLRTVIWDFAHEAIPSELVDAVEPLTGEVPEEVASLLTPEEVAALKSRALRIVRLPWLPEPQSEFPYPWPLV</sequence>
<gene>
    <name evidence="1" type="ORF">SAMN04488535_0231</name>
</gene>
<evidence type="ECO:0000313" key="2">
    <source>
        <dbReference type="Proteomes" id="UP000199350"/>
    </source>
</evidence>
<evidence type="ECO:0008006" key="3">
    <source>
        <dbReference type="Google" id="ProtNLM"/>
    </source>
</evidence>
<name>A0A1G9LP32_9CORY</name>
<evidence type="ECO:0000313" key="1">
    <source>
        <dbReference type="EMBL" id="SDL63275.1"/>
    </source>
</evidence>
<dbReference type="RefSeq" id="WP_092147649.1">
    <property type="nucleotide sequence ID" value="NZ_LT629700.1"/>
</dbReference>
<dbReference type="Proteomes" id="UP000199350">
    <property type="component" value="Chromosome I"/>
</dbReference>
<dbReference type="OrthoDB" id="3423180at2"/>
<protein>
    <recommendedName>
        <fullName evidence="3">PI3K/PI4K catalytic domain-containing protein</fullName>
    </recommendedName>
</protein>
<keyword evidence="2" id="KW-1185">Reference proteome</keyword>
<accession>A0A1G9LP32</accession>
<dbReference type="STRING" id="38302.SAMN04488535_0231"/>
<dbReference type="NCBIfam" id="TIGR03843">
    <property type="entry name" value="SCO1664 family protein"/>
    <property type="match status" value="1"/>
</dbReference>